<sequence>MAEHWRHLNRLQDVDFENDSFISIAETVYYQLKDRYSEWIFNTCNLTHVLRAILTHTSLSISDSIPGTLHVHISGCGTSNDKILSTWNFKYYREHQVIGDPTIPPIANIGNISNTYCILPCYQPIKLRDIHAGADHNFSALLSLEKTIQREITKSSPYSNNGKLICDNHEIDLKNTLLMDQVLLTETHFAQFIWRTLLGKFLKSKAVTQEILMKSIRK</sequence>
<evidence type="ECO:0000313" key="1">
    <source>
        <dbReference type="EMBL" id="CAG8460444.1"/>
    </source>
</evidence>
<protein>
    <submittedName>
        <fullName evidence="1">3946_t:CDS:1</fullName>
    </submittedName>
</protein>
<name>A0A9N8VMF8_9GLOM</name>
<accession>A0A9N8VMF8</accession>
<dbReference type="EMBL" id="CAJVPQ010000230">
    <property type="protein sequence ID" value="CAG8460444.1"/>
    <property type="molecule type" value="Genomic_DNA"/>
</dbReference>
<reference evidence="1" key="1">
    <citation type="submission" date="2021-06" db="EMBL/GenBank/DDBJ databases">
        <authorList>
            <person name="Kallberg Y."/>
            <person name="Tangrot J."/>
            <person name="Rosling A."/>
        </authorList>
    </citation>
    <scope>NUCLEOTIDE SEQUENCE</scope>
    <source>
        <strain evidence="1">UK204</strain>
    </source>
</reference>
<organism evidence="1 2">
    <name type="scientific">Funneliformis caledonium</name>
    <dbReference type="NCBI Taxonomy" id="1117310"/>
    <lineage>
        <taxon>Eukaryota</taxon>
        <taxon>Fungi</taxon>
        <taxon>Fungi incertae sedis</taxon>
        <taxon>Mucoromycota</taxon>
        <taxon>Glomeromycotina</taxon>
        <taxon>Glomeromycetes</taxon>
        <taxon>Glomerales</taxon>
        <taxon>Glomeraceae</taxon>
        <taxon>Funneliformis</taxon>
    </lineage>
</organism>
<proteinExistence type="predicted"/>
<gene>
    <name evidence="1" type="ORF">FCALED_LOCUS1716</name>
</gene>
<evidence type="ECO:0000313" key="2">
    <source>
        <dbReference type="Proteomes" id="UP000789570"/>
    </source>
</evidence>
<comment type="caution">
    <text evidence="1">The sequence shown here is derived from an EMBL/GenBank/DDBJ whole genome shotgun (WGS) entry which is preliminary data.</text>
</comment>
<dbReference type="AlphaFoldDB" id="A0A9N8VMF8"/>
<dbReference type="Proteomes" id="UP000789570">
    <property type="component" value="Unassembled WGS sequence"/>
</dbReference>
<keyword evidence="2" id="KW-1185">Reference proteome</keyword>
<dbReference type="OrthoDB" id="2446007at2759"/>